<organism evidence="1">
    <name type="scientific">Arundo donax</name>
    <name type="common">Giant reed</name>
    <name type="synonym">Donax arundinaceus</name>
    <dbReference type="NCBI Taxonomy" id="35708"/>
    <lineage>
        <taxon>Eukaryota</taxon>
        <taxon>Viridiplantae</taxon>
        <taxon>Streptophyta</taxon>
        <taxon>Embryophyta</taxon>
        <taxon>Tracheophyta</taxon>
        <taxon>Spermatophyta</taxon>
        <taxon>Magnoliopsida</taxon>
        <taxon>Liliopsida</taxon>
        <taxon>Poales</taxon>
        <taxon>Poaceae</taxon>
        <taxon>PACMAD clade</taxon>
        <taxon>Arundinoideae</taxon>
        <taxon>Arundineae</taxon>
        <taxon>Arundo</taxon>
    </lineage>
</organism>
<proteinExistence type="predicted"/>
<protein>
    <submittedName>
        <fullName evidence="1">Uncharacterized protein</fullName>
    </submittedName>
</protein>
<sequence>MLNAPELEMKRNMSTCPIHVFTMTDLPPANCLKHIVQILQKIGDVNCTPRRKAIYYWHSLQSNKMDVSVPKLHSEIKIIWQGCCKIMYV</sequence>
<name>A0A0A9DHV4_ARUDO</name>
<reference evidence="1" key="2">
    <citation type="journal article" date="2015" name="Data Brief">
        <title>Shoot transcriptome of the giant reed, Arundo donax.</title>
        <authorList>
            <person name="Barrero R.A."/>
            <person name="Guerrero F.D."/>
            <person name="Moolhuijzen P."/>
            <person name="Goolsby J.A."/>
            <person name="Tidwell J."/>
            <person name="Bellgard S.E."/>
            <person name="Bellgard M.I."/>
        </authorList>
    </citation>
    <scope>NUCLEOTIDE SEQUENCE</scope>
    <source>
        <tissue evidence="1">Shoot tissue taken approximately 20 cm above the soil surface</tissue>
    </source>
</reference>
<reference evidence="1" key="1">
    <citation type="submission" date="2014-09" db="EMBL/GenBank/DDBJ databases">
        <authorList>
            <person name="Magalhaes I.L.F."/>
            <person name="Oliveira U."/>
            <person name="Santos F.R."/>
            <person name="Vidigal T.H.D.A."/>
            <person name="Brescovit A.D."/>
            <person name="Santos A.J."/>
        </authorList>
    </citation>
    <scope>NUCLEOTIDE SEQUENCE</scope>
    <source>
        <tissue evidence="1">Shoot tissue taken approximately 20 cm above the soil surface</tissue>
    </source>
</reference>
<dbReference type="AlphaFoldDB" id="A0A0A9DHV4"/>
<accession>A0A0A9DHV4</accession>
<dbReference type="EMBL" id="GBRH01209776">
    <property type="protein sequence ID" value="JAD88119.1"/>
    <property type="molecule type" value="Transcribed_RNA"/>
</dbReference>
<evidence type="ECO:0000313" key="1">
    <source>
        <dbReference type="EMBL" id="JAD88119.1"/>
    </source>
</evidence>